<reference evidence="2" key="1">
    <citation type="journal article" date="2023" name="GigaByte">
        <title>Genome assembly of the bearded iris, Iris pallida Lam.</title>
        <authorList>
            <person name="Bruccoleri R.E."/>
            <person name="Oakeley E.J."/>
            <person name="Faust A.M.E."/>
            <person name="Altorfer M."/>
            <person name="Dessus-Babus S."/>
            <person name="Burckhardt D."/>
            <person name="Oertli M."/>
            <person name="Naumann U."/>
            <person name="Petersen F."/>
            <person name="Wong J."/>
        </authorList>
    </citation>
    <scope>NUCLEOTIDE SEQUENCE</scope>
    <source>
        <strain evidence="2">GSM-AAB239-AS_SAM_17_03QT</strain>
    </source>
</reference>
<keyword evidence="1" id="KW-1133">Transmembrane helix</keyword>
<gene>
    <name evidence="2" type="ORF">M6B38_342900</name>
</gene>
<dbReference type="Proteomes" id="UP001140949">
    <property type="component" value="Unassembled WGS sequence"/>
</dbReference>
<dbReference type="AlphaFoldDB" id="A0AAX6GWZ8"/>
<protein>
    <submittedName>
        <fullName evidence="2">Uncharacterized protein</fullName>
    </submittedName>
</protein>
<organism evidence="2 3">
    <name type="scientific">Iris pallida</name>
    <name type="common">Sweet iris</name>
    <dbReference type="NCBI Taxonomy" id="29817"/>
    <lineage>
        <taxon>Eukaryota</taxon>
        <taxon>Viridiplantae</taxon>
        <taxon>Streptophyta</taxon>
        <taxon>Embryophyta</taxon>
        <taxon>Tracheophyta</taxon>
        <taxon>Spermatophyta</taxon>
        <taxon>Magnoliopsida</taxon>
        <taxon>Liliopsida</taxon>
        <taxon>Asparagales</taxon>
        <taxon>Iridaceae</taxon>
        <taxon>Iridoideae</taxon>
        <taxon>Irideae</taxon>
        <taxon>Iris</taxon>
    </lineage>
</organism>
<dbReference type="EMBL" id="JANAVB010015599">
    <property type="protein sequence ID" value="KAJ6833034.1"/>
    <property type="molecule type" value="Genomic_DNA"/>
</dbReference>
<evidence type="ECO:0000313" key="2">
    <source>
        <dbReference type="EMBL" id="KAJ6833034.1"/>
    </source>
</evidence>
<name>A0AAX6GWZ8_IRIPA</name>
<feature type="transmembrane region" description="Helical" evidence="1">
    <location>
        <begin position="65"/>
        <end position="86"/>
    </location>
</feature>
<keyword evidence="3" id="KW-1185">Reference proteome</keyword>
<keyword evidence="1" id="KW-0812">Transmembrane</keyword>
<keyword evidence="1" id="KW-0472">Membrane</keyword>
<accession>A0AAX6GWZ8</accession>
<reference evidence="2" key="2">
    <citation type="submission" date="2023-04" db="EMBL/GenBank/DDBJ databases">
        <authorList>
            <person name="Bruccoleri R.E."/>
            <person name="Oakeley E.J."/>
            <person name="Faust A.-M."/>
            <person name="Dessus-Babus S."/>
            <person name="Altorfer M."/>
            <person name="Burckhardt D."/>
            <person name="Oertli M."/>
            <person name="Naumann U."/>
            <person name="Petersen F."/>
            <person name="Wong J."/>
        </authorList>
    </citation>
    <scope>NUCLEOTIDE SEQUENCE</scope>
    <source>
        <strain evidence="2">GSM-AAB239-AS_SAM_17_03QT</strain>
        <tissue evidence="2">Leaf</tissue>
    </source>
</reference>
<proteinExistence type="predicted"/>
<comment type="caution">
    <text evidence="2">The sequence shown here is derived from an EMBL/GenBank/DDBJ whole genome shotgun (WGS) entry which is preliminary data.</text>
</comment>
<evidence type="ECO:0000313" key="3">
    <source>
        <dbReference type="Proteomes" id="UP001140949"/>
    </source>
</evidence>
<evidence type="ECO:0000256" key="1">
    <source>
        <dbReference type="SAM" id="Phobius"/>
    </source>
</evidence>
<sequence length="90" mass="10662">MWTLQMTSTAGEYSFIIKILACDRQPKFIAEQDNLHRRPFEEEPCLDIRVLIPFVVDVGTLPNNIIFVFFLARFYIFFIFCTLYAFDNIL</sequence>